<feature type="domain" description="5'-3' exonuclease" evidence="18">
    <location>
        <begin position="2"/>
        <end position="266"/>
    </location>
</feature>
<dbReference type="InterPro" id="IPR008918">
    <property type="entry name" value="HhH2"/>
</dbReference>
<dbReference type="InterPro" id="IPR036279">
    <property type="entry name" value="5-3_exonuclease_C_sf"/>
</dbReference>
<dbReference type="SMART" id="SM00482">
    <property type="entry name" value="POLAc"/>
    <property type="match status" value="1"/>
</dbReference>
<proteinExistence type="inferred from homology"/>
<evidence type="ECO:0000256" key="5">
    <source>
        <dbReference type="ARBA" id="ARBA00022695"/>
    </source>
</evidence>
<evidence type="ECO:0000256" key="8">
    <source>
        <dbReference type="ARBA" id="ARBA00022763"/>
    </source>
</evidence>
<dbReference type="GO" id="GO:0008408">
    <property type="term" value="F:3'-5' exonuclease activity"/>
    <property type="evidence" value="ECO:0007669"/>
    <property type="project" value="UniProtKB-UniRule"/>
</dbReference>
<dbReference type="RefSeq" id="WP_011309748.1">
    <property type="nucleotide sequence ID" value="NZ_CP011127.1"/>
</dbReference>
<dbReference type="InterPro" id="IPR020045">
    <property type="entry name" value="DNA_polI_H3TH"/>
</dbReference>
<evidence type="ECO:0000256" key="11">
    <source>
        <dbReference type="ARBA" id="ARBA00022932"/>
    </source>
</evidence>
<keyword evidence="12 16" id="KW-0238">DNA-binding</keyword>
<dbReference type="CDD" id="cd06140">
    <property type="entry name" value="DNA_polA_I_Bacillus_like_exo"/>
    <property type="match status" value="1"/>
</dbReference>
<dbReference type="InterPro" id="IPR002562">
    <property type="entry name" value="3'-5'_exonuclease_dom"/>
</dbReference>
<dbReference type="Gene3D" id="3.40.50.1010">
    <property type="entry name" value="5'-nuclease"/>
    <property type="match status" value="1"/>
</dbReference>
<dbReference type="GO" id="GO:0006302">
    <property type="term" value="P:double-strand break repair"/>
    <property type="evidence" value="ECO:0007669"/>
    <property type="project" value="TreeGrafter"/>
</dbReference>
<evidence type="ECO:0000256" key="1">
    <source>
        <dbReference type="ARBA" id="ARBA00007705"/>
    </source>
</evidence>
<dbReference type="InterPro" id="IPR012337">
    <property type="entry name" value="RNaseH-like_sf"/>
</dbReference>
<dbReference type="SMART" id="SM00474">
    <property type="entry name" value="35EXOc"/>
    <property type="match status" value="1"/>
</dbReference>
<comment type="catalytic activity">
    <reaction evidence="14 16">
        <text>DNA(n) + a 2'-deoxyribonucleoside 5'-triphosphate = DNA(n+1) + diphosphate</text>
        <dbReference type="Rhea" id="RHEA:22508"/>
        <dbReference type="Rhea" id="RHEA-COMP:17339"/>
        <dbReference type="Rhea" id="RHEA-COMP:17340"/>
        <dbReference type="ChEBI" id="CHEBI:33019"/>
        <dbReference type="ChEBI" id="CHEBI:61560"/>
        <dbReference type="ChEBI" id="CHEBI:173112"/>
        <dbReference type="EC" id="2.7.7.7"/>
    </reaction>
</comment>
<dbReference type="Pfam" id="PF02739">
    <property type="entry name" value="5_3_exonuc_N"/>
    <property type="match status" value="1"/>
</dbReference>
<evidence type="ECO:0000256" key="15">
    <source>
        <dbReference type="NCBIfam" id="TIGR00593"/>
    </source>
</evidence>
<evidence type="ECO:0000256" key="10">
    <source>
        <dbReference type="ARBA" id="ARBA00022839"/>
    </source>
</evidence>
<dbReference type="GO" id="GO:0006261">
    <property type="term" value="P:DNA-templated DNA replication"/>
    <property type="evidence" value="ECO:0007669"/>
    <property type="project" value="UniProtKB-UniRule"/>
</dbReference>
<evidence type="ECO:0000256" key="14">
    <source>
        <dbReference type="ARBA" id="ARBA00049244"/>
    </source>
</evidence>
<dbReference type="InterPro" id="IPR043502">
    <property type="entry name" value="DNA/RNA_pol_sf"/>
</dbReference>
<evidence type="ECO:0000256" key="3">
    <source>
        <dbReference type="ARBA" id="ARBA00020311"/>
    </source>
</evidence>
<dbReference type="Gene3D" id="3.30.420.10">
    <property type="entry name" value="Ribonuclease H-like superfamily/Ribonuclease H"/>
    <property type="match status" value="1"/>
</dbReference>
<dbReference type="SUPFAM" id="SSF88723">
    <property type="entry name" value="PIN domain-like"/>
    <property type="match status" value="1"/>
</dbReference>
<dbReference type="InterPro" id="IPR018320">
    <property type="entry name" value="DNA_polymerase_1"/>
</dbReference>
<keyword evidence="4 16" id="KW-0808">Transferase</keyword>
<dbReference type="GO" id="GO:0008409">
    <property type="term" value="F:5'-3' exonuclease activity"/>
    <property type="evidence" value="ECO:0007669"/>
    <property type="project" value="UniProtKB-UniRule"/>
</dbReference>
<evidence type="ECO:0000256" key="16">
    <source>
        <dbReference type="RuleBase" id="RU004460"/>
    </source>
</evidence>
<comment type="similarity">
    <text evidence="1 16">Belongs to the DNA polymerase type-A family.</text>
</comment>
<dbReference type="SMART" id="SM00475">
    <property type="entry name" value="53EXOc"/>
    <property type="match status" value="1"/>
</dbReference>
<dbReference type="EC" id="2.7.7.7" evidence="2 15"/>
<dbReference type="InterPro" id="IPR036397">
    <property type="entry name" value="RNaseH_sf"/>
</dbReference>
<protein>
    <recommendedName>
        <fullName evidence="3 15">DNA polymerase I</fullName>
        <ecNumber evidence="2 15">2.7.7.7</ecNumber>
    </recommendedName>
</protein>
<feature type="domain" description="DNA-directed DNA polymerase family A palm" evidence="19">
    <location>
        <begin position="661"/>
        <end position="867"/>
    </location>
</feature>
<name>A0A142VB35_9CHLR</name>
<dbReference type="SUPFAM" id="SSF56672">
    <property type="entry name" value="DNA/RNA polymerases"/>
    <property type="match status" value="1"/>
</dbReference>
<keyword evidence="10 16" id="KW-0269">Exonuclease</keyword>
<dbReference type="FunFam" id="1.20.1060.10:FF:000001">
    <property type="entry name" value="DNA polymerase I"/>
    <property type="match status" value="1"/>
</dbReference>
<dbReference type="NCBIfam" id="NF004397">
    <property type="entry name" value="PRK05755.1"/>
    <property type="match status" value="1"/>
</dbReference>
<evidence type="ECO:0000256" key="2">
    <source>
        <dbReference type="ARBA" id="ARBA00012417"/>
    </source>
</evidence>
<dbReference type="PANTHER" id="PTHR10133:SF27">
    <property type="entry name" value="DNA POLYMERASE NU"/>
    <property type="match status" value="1"/>
</dbReference>
<dbReference type="FunFam" id="1.10.150.20:FF:000002">
    <property type="entry name" value="DNA polymerase I"/>
    <property type="match status" value="1"/>
</dbReference>
<dbReference type="GO" id="GO:0003887">
    <property type="term" value="F:DNA-directed DNA polymerase activity"/>
    <property type="evidence" value="ECO:0007669"/>
    <property type="project" value="UniProtKB-UniRule"/>
</dbReference>
<dbReference type="Pfam" id="PF01612">
    <property type="entry name" value="DNA_pol_A_exo1"/>
    <property type="match status" value="1"/>
</dbReference>
<keyword evidence="11 16" id="KW-0239">DNA-directed DNA polymerase</keyword>
<dbReference type="FunFam" id="1.10.150.20:FF:000003">
    <property type="entry name" value="DNA polymerase I"/>
    <property type="match status" value="1"/>
</dbReference>
<dbReference type="CDD" id="cd08637">
    <property type="entry name" value="DNA_pol_A_pol_I_C"/>
    <property type="match status" value="1"/>
</dbReference>
<reference evidence="20 21" key="1">
    <citation type="submission" date="2015-03" db="EMBL/GenBank/DDBJ databases">
        <title>Genomic characterization of Dehalococcoides mccartyi strain 11a5, an unusal plasmid-containing chloroethene dechlorinator.</title>
        <authorList>
            <person name="Zhao S."/>
            <person name="Ding C."/>
            <person name="He J."/>
        </authorList>
    </citation>
    <scope>NUCLEOTIDE SEQUENCE [LARGE SCALE GENOMIC DNA]</scope>
    <source>
        <strain evidence="20 21">11a5</strain>
    </source>
</reference>
<organism evidence="20 21">
    <name type="scientific">Dehalococcoides mccartyi</name>
    <dbReference type="NCBI Taxonomy" id="61435"/>
    <lineage>
        <taxon>Bacteria</taxon>
        <taxon>Bacillati</taxon>
        <taxon>Chloroflexota</taxon>
        <taxon>Dehalococcoidia</taxon>
        <taxon>Dehalococcoidales</taxon>
        <taxon>Dehalococcoidaceae</taxon>
        <taxon>Dehalococcoides</taxon>
    </lineage>
</organism>
<feature type="domain" description="3'-5' exonuclease" evidence="17">
    <location>
        <begin position="312"/>
        <end position="494"/>
    </location>
</feature>
<evidence type="ECO:0000313" key="20">
    <source>
        <dbReference type="EMBL" id="AMU87044.1"/>
    </source>
</evidence>
<keyword evidence="7" id="KW-0540">Nuclease</keyword>
<keyword evidence="8 16" id="KW-0227">DNA damage</keyword>
<evidence type="ECO:0000256" key="12">
    <source>
        <dbReference type="ARBA" id="ARBA00023125"/>
    </source>
</evidence>
<dbReference type="PRINTS" id="PR00868">
    <property type="entry name" value="DNAPOLI"/>
</dbReference>
<evidence type="ECO:0000256" key="6">
    <source>
        <dbReference type="ARBA" id="ARBA00022705"/>
    </source>
</evidence>
<dbReference type="InterPro" id="IPR002298">
    <property type="entry name" value="DNA_polymerase_A"/>
</dbReference>
<dbReference type="CDD" id="cd09859">
    <property type="entry name" value="PIN_53EXO"/>
    <property type="match status" value="1"/>
</dbReference>
<dbReference type="InterPro" id="IPR002421">
    <property type="entry name" value="5-3_exonuclease"/>
</dbReference>
<keyword evidence="5 16" id="KW-0548">Nucleotidyltransferase</keyword>
<dbReference type="InterPro" id="IPR020046">
    <property type="entry name" value="5-3_exonucl_a-hlix_arch_N"/>
</dbReference>
<keyword evidence="13 16" id="KW-0234">DNA repair</keyword>
<dbReference type="SUPFAM" id="SSF47807">
    <property type="entry name" value="5' to 3' exonuclease, C-terminal subdomain"/>
    <property type="match status" value="1"/>
</dbReference>
<comment type="function">
    <text evidence="16">In addition to polymerase activity, this DNA polymerase exhibits 3'-5' and 5'-3' exonuclease activity.</text>
</comment>
<keyword evidence="9 16" id="KW-0378">Hydrolase</keyword>
<dbReference type="Gene3D" id="1.10.150.20">
    <property type="entry name" value="5' to 3' exonuclease, C-terminal subdomain"/>
    <property type="match status" value="2"/>
</dbReference>
<evidence type="ECO:0000256" key="9">
    <source>
        <dbReference type="ARBA" id="ARBA00022801"/>
    </source>
</evidence>
<dbReference type="Pfam" id="PF01367">
    <property type="entry name" value="5_3_exonuc"/>
    <property type="match status" value="1"/>
</dbReference>
<dbReference type="OrthoDB" id="9806424at2"/>
<evidence type="ECO:0000259" key="19">
    <source>
        <dbReference type="SMART" id="SM00482"/>
    </source>
</evidence>
<dbReference type="InterPro" id="IPR019760">
    <property type="entry name" value="DNA-dir_DNA_pol_A_CS"/>
</dbReference>
<dbReference type="InterPro" id="IPR001098">
    <property type="entry name" value="DNA-dir_DNA_pol_A_palm_dom"/>
</dbReference>
<dbReference type="SMART" id="SM00279">
    <property type="entry name" value="HhH2"/>
    <property type="match status" value="1"/>
</dbReference>
<dbReference type="Gene3D" id="1.20.1060.10">
    <property type="entry name" value="Taq DNA Polymerase, Chain T, domain 4"/>
    <property type="match status" value="1"/>
</dbReference>
<dbReference type="CDD" id="cd09898">
    <property type="entry name" value="H3TH_53EXO"/>
    <property type="match status" value="1"/>
</dbReference>
<keyword evidence="6 16" id="KW-0235">DNA replication</keyword>
<dbReference type="PROSITE" id="PS00447">
    <property type="entry name" value="DNA_POLYMERASE_A"/>
    <property type="match status" value="1"/>
</dbReference>
<dbReference type="NCBIfam" id="TIGR00593">
    <property type="entry name" value="pola"/>
    <property type="match status" value="1"/>
</dbReference>
<dbReference type="PATRIC" id="fig|61435.13.peg.1243"/>
<evidence type="ECO:0000256" key="13">
    <source>
        <dbReference type="ARBA" id="ARBA00023204"/>
    </source>
</evidence>
<evidence type="ECO:0000259" key="18">
    <source>
        <dbReference type="SMART" id="SM00475"/>
    </source>
</evidence>
<dbReference type="Gene3D" id="3.30.70.370">
    <property type="match status" value="1"/>
</dbReference>
<dbReference type="SUPFAM" id="SSF53098">
    <property type="entry name" value="Ribonuclease H-like"/>
    <property type="match status" value="1"/>
</dbReference>
<dbReference type="AlphaFoldDB" id="A0A142VB35"/>
<dbReference type="GO" id="GO:0003677">
    <property type="term" value="F:DNA binding"/>
    <property type="evidence" value="ECO:0007669"/>
    <property type="project" value="UniProtKB-UniRule"/>
</dbReference>
<dbReference type="Pfam" id="PF00476">
    <property type="entry name" value="DNA_pol_A"/>
    <property type="match status" value="1"/>
</dbReference>
<evidence type="ECO:0000256" key="4">
    <source>
        <dbReference type="ARBA" id="ARBA00022679"/>
    </source>
</evidence>
<dbReference type="Proteomes" id="UP000076394">
    <property type="component" value="Chromosome"/>
</dbReference>
<evidence type="ECO:0000256" key="7">
    <source>
        <dbReference type="ARBA" id="ARBA00022722"/>
    </source>
</evidence>
<sequence length="903" mass="99927">MSKPVIVLFDGTNLVHRAYHVLPPLTVRKTGEVVGAAFGFASILIKVLTDLKPDCYAISFDKKGPTFRHEMFKDYKAQRPPMPDELVSQLGRVRQIVDAFNMPVYEQSGFEADDVLGTLATRAAAEGMEVIIASGDADSMQLVSPDIRILYPGPAGSFSNTSLYDEAAVRAKYGLGPEHVADYKALMGDPSDNIPGVPGIGPKTAQKLIEEYGGIEDIYKNLDKISPPGLQKKLADNAEVARQSKILTTIVCDLPLDFSIQECRSEHYNRQKVVDLFRELEFFRLINRLPGGENPGGGMTDMFNTPQKVETRYIVANGQNLDSIVKRFTETKELALAVSGTSEEAIDARLTALAISPAEGEAYFISAEFIGSASDGQMFVSEGHPGLIALLTNKNITKTAHNAKYLMNLLASAGQEIQGLDFDTMLSAHLLGEKNLGIKDLVFEHFGVEIADVENILTQNGKKKSFSASELSEAAQLVADYTFRLKGLFAAQLAETKLIDLFVNVEMPLVPILLGMERSGIMLDTDLLKGMAEKVGGQIFKLEEAIYAQAGHSFNIGSPQQLGRILFDELKLPVIKKTKTGYSTGAEVLDELKGEHRIVDLILEYRMLVKLKSTYLDTLPRMVNPHTRRLHTSFNQTRTATGRLSSSEPNLQNIPVRGEMGREIRRAFIAPKGTVMLAGDYSQIDLRVLAHLSGDPALIEAFLKDQDIHTATAARLLNILPSEVTKEQRRLAKTVNFGVIYGMSSYGLEQATELSLAEADKFIKAYFEKYPRVAIYFAEIKHQARTNGYVETLLGRRRYIPEINSPNRILRESAERMAINMPVQGTSADIIKLAMVRLDEKLKEEKLESRLLLQVHDELIFEVPDAELKRMSALLMETMSGAVTFEIPLKVELKSGANWGDME</sequence>
<gene>
    <name evidence="16" type="primary">polA</name>
    <name evidence="20" type="ORF">Dm11a5_1218</name>
</gene>
<evidence type="ECO:0000313" key="21">
    <source>
        <dbReference type="Proteomes" id="UP000076394"/>
    </source>
</evidence>
<dbReference type="PANTHER" id="PTHR10133">
    <property type="entry name" value="DNA POLYMERASE I"/>
    <property type="match status" value="1"/>
</dbReference>
<accession>A0A142VB35</accession>
<dbReference type="InterPro" id="IPR029060">
    <property type="entry name" value="PIN-like_dom_sf"/>
</dbReference>
<dbReference type="EMBL" id="CP011127">
    <property type="protein sequence ID" value="AMU87044.1"/>
    <property type="molecule type" value="Genomic_DNA"/>
</dbReference>
<evidence type="ECO:0000259" key="17">
    <source>
        <dbReference type="SMART" id="SM00474"/>
    </source>
</evidence>